<sequence length="124" mass="13607">MDENKALRVVDALREQGVNAHLAREGVYQIGVRVVLGDGREAVWDTDDTPGLEAQVMRDGMLVGFVPQIPGSEDYDVPQVVDAIARTDYDQPIATRSATAPRPAAPLTREGGVFRRFLGGFRER</sequence>
<protein>
    <submittedName>
        <fullName evidence="1">Uncharacterized protein</fullName>
    </submittedName>
</protein>
<accession>A0A941EJ22</accession>
<name>A0A941EJ22_9ACTN</name>
<dbReference type="RefSeq" id="WP_212521121.1">
    <property type="nucleotide sequence ID" value="NZ_JAGSOH010000109.1"/>
</dbReference>
<evidence type="ECO:0000313" key="1">
    <source>
        <dbReference type="EMBL" id="MBR7829989.1"/>
    </source>
</evidence>
<dbReference type="AlphaFoldDB" id="A0A941EJ22"/>
<dbReference type="EMBL" id="JAGSOH010000109">
    <property type="protein sequence ID" value="MBR7829989.1"/>
    <property type="molecule type" value="Genomic_DNA"/>
</dbReference>
<keyword evidence="2" id="KW-1185">Reference proteome</keyword>
<comment type="caution">
    <text evidence="1">The sequence shown here is derived from an EMBL/GenBank/DDBJ whole genome shotgun (WGS) entry which is preliminary data.</text>
</comment>
<gene>
    <name evidence="1" type="ORF">KDK95_27045</name>
</gene>
<dbReference type="Proteomes" id="UP000676325">
    <property type="component" value="Unassembled WGS sequence"/>
</dbReference>
<evidence type="ECO:0000313" key="2">
    <source>
        <dbReference type="Proteomes" id="UP000676325"/>
    </source>
</evidence>
<organism evidence="1 2">
    <name type="scientific">Actinospica acidithermotolerans</name>
    <dbReference type="NCBI Taxonomy" id="2828514"/>
    <lineage>
        <taxon>Bacteria</taxon>
        <taxon>Bacillati</taxon>
        <taxon>Actinomycetota</taxon>
        <taxon>Actinomycetes</taxon>
        <taxon>Catenulisporales</taxon>
        <taxon>Actinospicaceae</taxon>
        <taxon>Actinospica</taxon>
    </lineage>
</organism>
<proteinExistence type="predicted"/>
<reference evidence="1" key="1">
    <citation type="submission" date="2021-04" db="EMBL/GenBank/DDBJ databases">
        <title>Genome based classification of Actinospica acidithermotolerans sp. nov., an actinobacterium isolated from an Indonesian hot spring.</title>
        <authorList>
            <person name="Kusuma A.B."/>
            <person name="Putra K.E."/>
            <person name="Nafisah S."/>
            <person name="Loh J."/>
            <person name="Nouioui I."/>
            <person name="Goodfellow M."/>
        </authorList>
    </citation>
    <scope>NUCLEOTIDE SEQUENCE</scope>
    <source>
        <strain evidence="1">MGRD01-02</strain>
    </source>
</reference>